<dbReference type="InterPro" id="IPR007627">
    <property type="entry name" value="RNA_pol_sigma70_r2"/>
</dbReference>
<proteinExistence type="inferred from homology"/>
<comment type="similarity">
    <text evidence="1">Belongs to the sigma-70 factor family. ECF subfamily.</text>
</comment>
<dbReference type="AlphaFoldDB" id="A0A5C5ZEP6"/>
<dbReference type="Gene3D" id="1.10.10.10">
    <property type="entry name" value="Winged helix-like DNA-binding domain superfamily/Winged helix DNA-binding domain"/>
    <property type="match status" value="1"/>
</dbReference>
<dbReference type="SUPFAM" id="SSF88659">
    <property type="entry name" value="Sigma3 and sigma4 domains of RNA polymerase sigma factors"/>
    <property type="match status" value="1"/>
</dbReference>
<protein>
    <submittedName>
        <fullName evidence="8">ECF RNA polymerase sigma factor SigE</fullName>
    </submittedName>
</protein>
<organism evidence="8 9">
    <name type="scientific">Posidoniimonas polymericola</name>
    <dbReference type="NCBI Taxonomy" id="2528002"/>
    <lineage>
        <taxon>Bacteria</taxon>
        <taxon>Pseudomonadati</taxon>
        <taxon>Planctomycetota</taxon>
        <taxon>Planctomycetia</taxon>
        <taxon>Pirellulales</taxon>
        <taxon>Lacipirellulaceae</taxon>
        <taxon>Posidoniimonas</taxon>
    </lineage>
</organism>
<dbReference type="InterPro" id="IPR039425">
    <property type="entry name" value="RNA_pol_sigma-70-like"/>
</dbReference>
<keyword evidence="9" id="KW-1185">Reference proteome</keyword>
<dbReference type="Pfam" id="PF04542">
    <property type="entry name" value="Sigma70_r2"/>
    <property type="match status" value="1"/>
</dbReference>
<comment type="caution">
    <text evidence="8">The sequence shown here is derived from an EMBL/GenBank/DDBJ whole genome shotgun (WGS) entry which is preliminary data.</text>
</comment>
<feature type="region of interest" description="Disordered" evidence="5">
    <location>
        <begin position="82"/>
        <end position="103"/>
    </location>
</feature>
<dbReference type="RefSeq" id="WP_146583883.1">
    <property type="nucleotide sequence ID" value="NZ_SJPO01000001.1"/>
</dbReference>
<evidence type="ECO:0000313" key="8">
    <source>
        <dbReference type="EMBL" id="TWT85628.1"/>
    </source>
</evidence>
<dbReference type="OrthoDB" id="9782703at2"/>
<evidence type="ECO:0000259" key="7">
    <source>
        <dbReference type="Pfam" id="PF08281"/>
    </source>
</evidence>
<dbReference type="GO" id="GO:0003677">
    <property type="term" value="F:DNA binding"/>
    <property type="evidence" value="ECO:0007669"/>
    <property type="project" value="InterPro"/>
</dbReference>
<dbReference type="PANTHER" id="PTHR43133">
    <property type="entry name" value="RNA POLYMERASE ECF-TYPE SIGMA FACTO"/>
    <property type="match status" value="1"/>
</dbReference>
<dbReference type="InterPro" id="IPR013325">
    <property type="entry name" value="RNA_pol_sigma_r2"/>
</dbReference>
<dbReference type="NCBIfam" id="TIGR02937">
    <property type="entry name" value="sigma70-ECF"/>
    <property type="match status" value="1"/>
</dbReference>
<dbReference type="InterPro" id="IPR036388">
    <property type="entry name" value="WH-like_DNA-bd_sf"/>
</dbReference>
<dbReference type="Proteomes" id="UP000318478">
    <property type="component" value="Unassembled WGS sequence"/>
</dbReference>
<dbReference type="InterPro" id="IPR013249">
    <property type="entry name" value="RNA_pol_sigma70_r4_t2"/>
</dbReference>
<dbReference type="GO" id="GO:0016987">
    <property type="term" value="F:sigma factor activity"/>
    <property type="evidence" value="ECO:0007669"/>
    <property type="project" value="UniProtKB-KW"/>
</dbReference>
<feature type="domain" description="RNA polymerase sigma-70 region 2" evidence="6">
    <location>
        <begin position="15"/>
        <end position="80"/>
    </location>
</feature>
<dbReference type="PANTHER" id="PTHR43133:SF45">
    <property type="entry name" value="RNA POLYMERASE ECF-TYPE SIGMA FACTOR"/>
    <property type="match status" value="1"/>
</dbReference>
<dbReference type="InterPro" id="IPR014284">
    <property type="entry name" value="RNA_pol_sigma-70_dom"/>
</dbReference>
<evidence type="ECO:0000256" key="4">
    <source>
        <dbReference type="ARBA" id="ARBA00023163"/>
    </source>
</evidence>
<feature type="domain" description="RNA polymerase sigma factor 70 region 4 type 2" evidence="7">
    <location>
        <begin position="106"/>
        <end position="157"/>
    </location>
</feature>
<evidence type="ECO:0000256" key="5">
    <source>
        <dbReference type="SAM" id="MobiDB-lite"/>
    </source>
</evidence>
<dbReference type="Pfam" id="PF08281">
    <property type="entry name" value="Sigma70_r4_2"/>
    <property type="match status" value="1"/>
</dbReference>
<accession>A0A5C5ZEP6</accession>
<keyword evidence="3" id="KW-0731">Sigma factor</keyword>
<sequence>MHDREREERLNDWLNRHEGLLVKVARSFTRTSHDQDDLIQEISFQLWKSIPGYQPRVAESTWVYRVAFYTAINWSRKERSREERVRELRDKPPPNERSGPPDQRLEWLYDQIARMEPIDRSLTLLVLDGRSYREMSETLGISESNVGVRINRLKKRLTNQLERGDDHEL</sequence>
<evidence type="ECO:0000256" key="2">
    <source>
        <dbReference type="ARBA" id="ARBA00023015"/>
    </source>
</evidence>
<gene>
    <name evidence="8" type="primary">sigE_2</name>
    <name evidence="8" type="ORF">Pla123a_04350</name>
</gene>
<evidence type="ECO:0000256" key="1">
    <source>
        <dbReference type="ARBA" id="ARBA00010641"/>
    </source>
</evidence>
<evidence type="ECO:0000256" key="3">
    <source>
        <dbReference type="ARBA" id="ARBA00023082"/>
    </source>
</evidence>
<name>A0A5C5ZEP6_9BACT</name>
<dbReference type="SUPFAM" id="SSF88946">
    <property type="entry name" value="Sigma2 domain of RNA polymerase sigma factors"/>
    <property type="match status" value="1"/>
</dbReference>
<reference evidence="8 9" key="1">
    <citation type="submission" date="2019-02" db="EMBL/GenBank/DDBJ databases">
        <title>Deep-cultivation of Planctomycetes and their phenomic and genomic characterization uncovers novel biology.</title>
        <authorList>
            <person name="Wiegand S."/>
            <person name="Jogler M."/>
            <person name="Boedeker C."/>
            <person name="Pinto D."/>
            <person name="Vollmers J."/>
            <person name="Rivas-Marin E."/>
            <person name="Kohn T."/>
            <person name="Peeters S.H."/>
            <person name="Heuer A."/>
            <person name="Rast P."/>
            <person name="Oberbeckmann S."/>
            <person name="Bunk B."/>
            <person name="Jeske O."/>
            <person name="Meyerdierks A."/>
            <person name="Storesund J.E."/>
            <person name="Kallscheuer N."/>
            <person name="Luecker S."/>
            <person name="Lage O.M."/>
            <person name="Pohl T."/>
            <person name="Merkel B.J."/>
            <person name="Hornburger P."/>
            <person name="Mueller R.-W."/>
            <person name="Bruemmer F."/>
            <person name="Labrenz M."/>
            <person name="Spormann A.M."/>
            <person name="Op Den Camp H."/>
            <person name="Overmann J."/>
            <person name="Amann R."/>
            <person name="Jetten M.S.M."/>
            <person name="Mascher T."/>
            <person name="Medema M.H."/>
            <person name="Devos D.P."/>
            <person name="Kaster A.-K."/>
            <person name="Ovreas L."/>
            <person name="Rohde M."/>
            <person name="Galperin M.Y."/>
            <person name="Jogler C."/>
        </authorList>
    </citation>
    <scope>NUCLEOTIDE SEQUENCE [LARGE SCALE GENOMIC DNA]</scope>
    <source>
        <strain evidence="8 9">Pla123a</strain>
    </source>
</reference>
<evidence type="ECO:0000259" key="6">
    <source>
        <dbReference type="Pfam" id="PF04542"/>
    </source>
</evidence>
<dbReference type="GO" id="GO:0006352">
    <property type="term" value="P:DNA-templated transcription initiation"/>
    <property type="evidence" value="ECO:0007669"/>
    <property type="project" value="InterPro"/>
</dbReference>
<dbReference type="InterPro" id="IPR013324">
    <property type="entry name" value="RNA_pol_sigma_r3/r4-like"/>
</dbReference>
<keyword evidence="4" id="KW-0804">Transcription</keyword>
<feature type="compositionally biased region" description="Basic and acidic residues" evidence="5">
    <location>
        <begin position="82"/>
        <end position="94"/>
    </location>
</feature>
<keyword evidence="2" id="KW-0805">Transcription regulation</keyword>
<dbReference type="Gene3D" id="1.10.1740.10">
    <property type="match status" value="1"/>
</dbReference>
<dbReference type="EMBL" id="SJPO01000001">
    <property type="protein sequence ID" value="TWT85628.1"/>
    <property type="molecule type" value="Genomic_DNA"/>
</dbReference>
<evidence type="ECO:0000313" key="9">
    <source>
        <dbReference type="Proteomes" id="UP000318478"/>
    </source>
</evidence>